<dbReference type="AlphaFoldDB" id="A0A2Z6ZRL3"/>
<sequence>MRRLARSLVAASRALLPTLAPPFSTAARHGRHLHGRSSRNRFSLDGTLLPLDGWTLRTRCAAMLRAGRDAARRRTANVAFDAACMRPLPHAIFVGGGAAIAGRCSGVSPAMS</sequence>
<accession>A0A2Z6ZRL3</accession>
<keyword evidence="2" id="KW-1185">Reference proteome</keyword>
<proteinExistence type="predicted"/>
<reference evidence="1 2" key="1">
    <citation type="journal article" date="2015" name="Proc. Natl. Acad. Sci. U.S.A.">
        <title>The resurrection genome of Boea hygrometrica: A blueprint for survival of dehydration.</title>
        <authorList>
            <person name="Xiao L."/>
            <person name="Yang G."/>
            <person name="Zhang L."/>
            <person name="Yang X."/>
            <person name="Zhao S."/>
            <person name="Ji Z."/>
            <person name="Zhou Q."/>
            <person name="Hu M."/>
            <person name="Wang Y."/>
            <person name="Chen M."/>
            <person name="Xu Y."/>
            <person name="Jin H."/>
            <person name="Xiao X."/>
            <person name="Hu G."/>
            <person name="Bao F."/>
            <person name="Hu Y."/>
            <person name="Wan P."/>
            <person name="Li L."/>
            <person name="Deng X."/>
            <person name="Kuang T."/>
            <person name="Xiang C."/>
            <person name="Zhu J.K."/>
            <person name="Oliver M.J."/>
            <person name="He Y."/>
        </authorList>
    </citation>
    <scope>NUCLEOTIDE SEQUENCE [LARGE SCALE GENOMIC DNA]</scope>
    <source>
        <strain evidence="2">cv. XS01</strain>
    </source>
</reference>
<dbReference type="EMBL" id="KV228298">
    <property type="protein sequence ID" value="KZT75539.1"/>
    <property type="molecule type" value="Genomic_DNA"/>
</dbReference>
<gene>
    <name evidence="1" type="ORF">F511_47437</name>
</gene>
<organism evidence="1 2">
    <name type="scientific">Dorcoceras hygrometricum</name>
    <dbReference type="NCBI Taxonomy" id="472368"/>
    <lineage>
        <taxon>Eukaryota</taxon>
        <taxon>Viridiplantae</taxon>
        <taxon>Streptophyta</taxon>
        <taxon>Embryophyta</taxon>
        <taxon>Tracheophyta</taxon>
        <taxon>Spermatophyta</taxon>
        <taxon>Magnoliopsida</taxon>
        <taxon>eudicotyledons</taxon>
        <taxon>Gunneridae</taxon>
        <taxon>Pentapetalae</taxon>
        <taxon>asterids</taxon>
        <taxon>lamiids</taxon>
        <taxon>Lamiales</taxon>
        <taxon>Gesneriaceae</taxon>
        <taxon>Didymocarpoideae</taxon>
        <taxon>Trichosporeae</taxon>
        <taxon>Loxocarpinae</taxon>
        <taxon>Dorcoceras</taxon>
    </lineage>
</organism>
<protein>
    <submittedName>
        <fullName evidence="1">Uncharacterized protein</fullName>
    </submittedName>
</protein>
<dbReference type="Proteomes" id="UP000250235">
    <property type="component" value="Unassembled WGS sequence"/>
</dbReference>
<name>A0A2Z6ZRL3_9LAMI</name>
<evidence type="ECO:0000313" key="2">
    <source>
        <dbReference type="Proteomes" id="UP000250235"/>
    </source>
</evidence>
<evidence type="ECO:0000313" key="1">
    <source>
        <dbReference type="EMBL" id="KZT75539.1"/>
    </source>
</evidence>